<accession>A0A518BVQ7</accession>
<gene>
    <name evidence="6" type="primary">cytR_2</name>
    <name evidence="6" type="ORF">Pan265_08690</name>
</gene>
<dbReference type="Pfam" id="PF13377">
    <property type="entry name" value="Peripla_BP_3"/>
    <property type="match status" value="1"/>
</dbReference>
<dbReference type="KEGG" id="mcad:Pan265_08690"/>
<dbReference type="InterPro" id="IPR028082">
    <property type="entry name" value="Peripla_BP_I"/>
</dbReference>
<protein>
    <submittedName>
        <fullName evidence="6">HTH-type transcriptional repressor CytR</fullName>
    </submittedName>
</protein>
<dbReference type="InterPro" id="IPR010982">
    <property type="entry name" value="Lambda_DNA-bd_dom_sf"/>
</dbReference>
<dbReference type="GO" id="GO:0003700">
    <property type="term" value="F:DNA-binding transcription factor activity"/>
    <property type="evidence" value="ECO:0007669"/>
    <property type="project" value="TreeGrafter"/>
</dbReference>
<dbReference type="PANTHER" id="PTHR30146">
    <property type="entry name" value="LACI-RELATED TRANSCRIPTIONAL REPRESSOR"/>
    <property type="match status" value="1"/>
</dbReference>
<dbReference type="CDD" id="cd01392">
    <property type="entry name" value="HTH_LacI"/>
    <property type="match status" value="1"/>
</dbReference>
<keyword evidence="7" id="KW-1185">Reference proteome</keyword>
<evidence type="ECO:0000313" key="6">
    <source>
        <dbReference type="EMBL" id="QDU71024.1"/>
    </source>
</evidence>
<dbReference type="SUPFAM" id="SSF53822">
    <property type="entry name" value="Periplasmic binding protein-like I"/>
    <property type="match status" value="1"/>
</dbReference>
<dbReference type="Proteomes" id="UP000320386">
    <property type="component" value="Chromosome"/>
</dbReference>
<evidence type="ECO:0000256" key="4">
    <source>
        <dbReference type="ARBA" id="ARBA00023163"/>
    </source>
</evidence>
<dbReference type="Pfam" id="PF00356">
    <property type="entry name" value="LacI"/>
    <property type="match status" value="1"/>
</dbReference>
<dbReference type="EMBL" id="CP036280">
    <property type="protein sequence ID" value="QDU71024.1"/>
    <property type="molecule type" value="Genomic_DNA"/>
</dbReference>
<keyword evidence="3" id="KW-0238">DNA-binding</keyword>
<dbReference type="OrthoDB" id="269117at2"/>
<dbReference type="InterPro" id="IPR000843">
    <property type="entry name" value="HTH_LacI"/>
</dbReference>
<evidence type="ECO:0000256" key="2">
    <source>
        <dbReference type="ARBA" id="ARBA00023015"/>
    </source>
</evidence>
<feature type="domain" description="HTH lacI-type" evidence="5">
    <location>
        <begin position="2"/>
        <end position="56"/>
    </location>
</feature>
<evidence type="ECO:0000259" key="5">
    <source>
        <dbReference type="PROSITE" id="PS50932"/>
    </source>
</evidence>
<keyword evidence="1" id="KW-0678">Repressor</keyword>
<sequence length="354" mass="38587">MATVRDIASNLGVSAATVSRSLNNAPDVSAKLKKKVITEARRMGYVATRRRQRNGTIGMMFVNETSGPMFSGYDATIWSGVARGASASGYAVTTFDMRQRREGESHTGMLSRLHLDGLLIRDDHQTRQLVEEIAAAGIPSVVIADRFEREDVNFVCCNSFTPTLQAIEHLLHMGHRRIAICHNVLSDTDHRDRIAAYDRAMADAGLETDPALRFAIRADVEGGGAALCRFLSLPDPPTAIFFTDPPATVGALRRAMELDVRVPEDLSIVGVDDEDLRKMTHPVYTAVCQNANELGYQAARWLCRSLSDTASPGENTERIALQIEAILEINKTTGAPPATPVRVSPTGVRISVSQ</sequence>
<reference evidence="6 7" key="1">
    <citation type="submission" date="2019-02" db="EMBL/GenBank/DDBJ databases">
        <title>Deep-cultivation of Planctomycetes and their phenomic and genomic characterization uncovers novel biology.</title>
        <authorList>
            <person name="Wiegand S."/>
            <person name="Jogler M."/>
            <person name="Boedeker C."/>
            <person name="Pinto D."/>
            <person name="Vollmers J."/>
            <person name="Rivas-Marin E."/>
            <person name="Kohn T."/>
            <person name="Peeters S.H."/>
            <person name="Heuer A."/>
            <person name="Rast P."/>
            <person name="Oberbeckmann S."/>
            <person name="Bunk B."/>
            <person name="Jeske O."/>
            <person name="Meyerdierks A."/>
            <person name="Storesund J.E."/>
            <person name="Kallscheuer N."/>
            <person name="Luecker S."/>
            <person name="Lage O.M."/>
            <person name="Pohl T."/>
            <person name="Merkel B.J."/>
            <person name="Hornburger P."/>
            <person name="Mueller R.-W."/>
            <person name="Bruemmer F."/>
            <person name="Labrenz M."/>
            <person name="Spormann A.M."/>
            <person name="Op den Camp H."/>
            <person name="Overmann J."/>
            <person name="Amann R."/>
            <person name="Jetten M.S.M."/>
            <person name="Mascher T."/>
            <person name="Medema M.H."/>
            <person name="Devos D.P."/>
            <person name="Kaster A.-K."/>
            <person name="Ovreas L."/>
            <person name="Rohde M."/>
            <person name="Galperin M.Y."/>
            <person name="Jogler C."/>
        </authorList>
    </citation>
    <scope>NUCLEOTIDE SEQUENCE [LARGE SCALE GENOMIC DNA]</scope>
    <source>
        <strain evidence="6 7">Pan265</strain>
    </source>
</reference>
<dbReference type="Gene3D" id="1.10.260.40">
    <property type="entry name" value="lambda repressor-like DNA-binding domains"/>
    <property type="match status" value="1"/>
</dbReference>
<evidence type="ECO:0000256" key="3">
    <source>
        <dbReference type="ARBA" id="ARBA00023125"/>
    </source>
</evidence>
<dbReference type="CDD" id="cd06267">
    <property type="entry name" value="PBP1_LacI_sugar_binding-like"/>
    <property type="match status" value="1"/>
</dbReference>
<dbReference type="Gene3D" id="3.40.50.2300">
    <property type="match status" value="2"/>
</dbReference>
<evidence type="ECO:0000313" key="7">
    <source>
        <dbReference type="Proteomes" id="UP000320386"/>
    </source>
</evidence>
<keyword evidence="2" id="KW-0805">Transcription regulation</keyword>
<dbReference type="PROSITE" id="PS50932">
    <property type="entry name" value="HTH_LACI_2"/>
    <property type="match status" value="1"/>
</dbReference>
<proteinExistence type="predicted"/>
<keyword evidence="4" id="KW-0804">Transcription</keyword>
<evidence type="ECO:0000256" key="1">
    <source>
        <dbReference type="ARBA" id="ARBA00022491"/>
    </source>
</evidence>
<organism evidence="6 7">
    <name type="scientific">Mucisphaera calidilacus</name>
    <dbReference type="NCBI Taxonomy" id="2527982"/>
    <lineage>
        <taxon>Bacteria</taxon>
        <taxon>Pseudomonadati</taxon>
        <taxon>Planctomycetota</taxon>
        <taxon>Phycisphaerae</taxon>
        <taxon>Phycisphaerales</taxon>
        <taxon>Phycisphaeraceae</taxon>
        <taxon>Mucisphaera</taxon>
    </lineage>
</organism>
<dbReference type="SUPFAM" id="SSF47413">
    <property type="entry name" value="lambda repressor-like DNA-binding domains"/>
    <property type="match status" value="1"/>
</dbReference>
<dbReference type="InterPro" id="IPR046335">
    <property type="entry name" value="LacI/GalR-like_sensor"/>
</dbReference>
<dbReference type="SMART" id="SM00354">
    <property type="entry name" value="HTH_LACI"/>
    <property type="match status" value="1"/>
</dbReference>
<dbReference type="GO" id="GO:0000976">
    <property type="term" value="F:transcription cis-regulatory region binding"/>
    <property type="evidence" value="ECO:0007669"/>
    <property type="project" value="TreeGrafter"/>
</dbReference>
<name>A0A518BVQ7_9BACT</name>
<dbReference type="PANTHER" id="PTHR30146:SF148">
    <property type="entry name" value="HTH-TYPE TRANSCRIPTIONAL REPRESSOR PURR-RELATED"/>
    <property type="match status" value="1"/>
</dbReference>
<dbReference type="AlphaFoldDB" id="A0A518BVQ7"/>